<dbReference type="GO" id="GO:0030258">
    <property type="term" value="P:lipid modification"/>
    <property type="evidence" value="ECO:0007669"/>
    <property type="project" value="TreeGrafter"/>
</dbReference>
<dbReference type="InterPro" id="IPR049941">
    <property type="entry name" value="LPLAT_7/PORCN-like"/>
</dbReference>
<evidence type="ECO:0000256" key="2">
    <source>
        <dbReference type="ARBA" id="ARBA00004240"/>
    </source>
</evidence>
<comment type="similarity">
    <text evidence="4">Belongs to the membrane-bound acyltransferase family.</text>
</comment>
<evidence type="ECO:0000256" key="3">
    <source>
        <dbReference type="ARBA" id="ARBA00005074"/>
    </source>
</evidence>
<evidence type="ECO:0000256" key="5">
    <source>
        <dbReference type="ARBA" id="ARBA00022516"/>
    </source>
</evidence>
<evidence type="ECO:0000256" key="11">
    <source>
        <dbReference type="ARBA" id="ARBA00023136"/>
    </source>
</evidence>
<evidence type="ECO:0000256" key="15">
    <source>
        <dbReference type="ARBA" id="ARBA00025707"/>
    </source>
</evidence>
<dbReference type="FunCoup" id="K1RCL3">
    <property type="interactions" value="260"/>
</dbReference>
<keyword evidence="11" id="KW-0472">Membrane</keyword>
<evidence type="ECO:0000256" key="8">
    <source>
        <dbReference type="ARBA" id="ARBA00022824"/>
    </source>
</evidence>
<evidence type="ECO:0000256" key="17">
    <source>
        <dbReference type="ARBA" id="ARBA00038923"/>
    </source>
</evidence>
<evidence type="ECO:0000256" key="10">
    <source>
        <dbReference type="ARBA" id="ARBA00023098"/>
    </source>
</evidence>
<accession>K1RCL3</accession>
<dbReference type="GO" id="GO:0047184">
    <property type="term" value="F:1-acylglycerophosphocholine O-acyltransferase activity"/>
    <property type="evidence" value="ECO:0007669"/>
    <property type="project" value="UniProtKB-EC"/>
</dbReference>
<evidence type="ECO:0000256" key="9">
    <source>
        <dbReference type="ARBA" id="ARBA00022989"/>
    </source>
</evidence>
<keyword evidence="9" id="KW-1133">Transmembrane helix</keyword>
<evidence type="ECO:0000256" key="6">
    <source>
        <dbReference type="ARBA" id="ARBA00022679"/>
    </source>
</evidence>
<name>K1RCL3_MAGGI</name>
<dbReference type="GO" id="GO:0005783">
    <property type="term" value="C:endoplasmic reticulum"/>
    <property type="evidence" value="ECO:0007669"/>
    <property type="project" value="UniProtKB-SubCell"/>
</dbReference>
<dbReference type="EC" id="2.3.1.23" evidence="16"/>
<sequence length="423" mass="48306">MSGVLDALASQIGASVEATIFLLSLFIGYPLGFFHRAFIHGKDENIHHVFFTATGLAVYYFNFGLNFIHPIANILVIYLYLLYSYVESVKLEGYSITWSTPQCVLTLRLTALVLDYYDGKKSQDKLSKDQKENFITDIPSLLAIFGQCFYVGGMLAGPQFGIRKYLAFTRGEFSAIMAKDASPGMKDHPPASVGPALTRLALGILYIVLFQTGNMLFSDEYFFTAHYQEGISILMGLSYNGKDKNGNILWDGVSNVKLYQQETCSTFREAIEAFNYNTNKWMFSYIYRRLQFLGSKSLSQAVTLSYLAMWHGLASGYYMNFFLEFIMVNTENQIMVLEYRIPLLHEVNRSPTLQPFLWLVRRILLTFSISYALVSFCMLTHDKYLQIYSSVGYVGHVVYLGFPLVYLVLIRLFKTPKKTDRKE</sequence>
<keyword evidence="12" id="KW-0594">Phospholipid biosynthesis</keyword>
<evidence type="ECO:0000256" key="14">
    <source>
        <dbReference type="ARBA" id="ARBA00023315"/>
    </source>
</evidence>
<dbReference type="GO" id="GO:0016020">
    <property type="term" value="C:membrane"/>
    <property type="evidence" value="ECO:0007669"/>
    <property type="project" value="UniProtKB-SubCell"/>
</dbReference>
<proteinExistence type="inferred from homology"/>
<dbReference type="GO" id="GO:0071617">
    <property type="term" value="F:lysophospholipid acyltransferase activity"/>
    <property type="evidence" value="ECO:0007669"/>
    <property type="project" value="TreeGrafter"/>
</dbReference>
<evidence type="ECO:0000256" key="18">
    <source>
        <dbReference type="ARBA" id="ARBA00039721"/>
    </source>
</evidence>
<keyword evidence="6 19" id="KW-0808">Transferase</keyword>
<evidence type="ECO:0000256" key="7">
    <source>
        <dbReference type="ARBA" id="ARBA00022692"/>
    </source>
</evidence>
<dbReference type="GO" id="GO:0006656">
    <property type="term" value="P:phosphatidylcholine biosynthetic process"/>
    <property type="evidence" value="ECO:0007669"/>
    <property type="project" value="TreeGrafter"/>
</dbReference>
<dbReference type="Pfam" id="PF03062">
    <property type="entry name" value="MBOAT"/>
    <property type="match status" value="1"/>
</dbReference>
<evidence type="ECO:0000256" key="1">
    <source>
        <dbReference type="ARBA" id="ARBA00004141"/>
    </source>
</evidence>
<organism evidence="19">
    <name type="scientific">Magallana gigas</name>
    <name type="common">Pacific oyster</name>
    <name type="synonym">Crassostrea gigas</name>
    <dbReference type="NCBI Taxonomy" id="29159"/>
    <lineage>
        <taxon>Eukaryota</taxon>
        <taxon>Metazoa</taxon>
        <taxon>Spiralia</taxon>
        <taxon>Lophotrochozoa</taxon>
        <taxon>Mollusca</taxon>
        <taxon>Bivalvia</taxon>
        <taxon>Autobranchia</taxon>
        <taxon>Pteriomorphia</taxon>
        <taxon>Ostreida</taxon>
        <taxon>Ostreoidea</taxon>
        <taxon>Ostreidae</taxon>
        <taxon>Magallana</taxon>
    </lineage>
</organism>
<gene>
    <name evidence="19" type="ORF">CGI_10025685</name>
</gene>
<dbReference type="AlphaFoldDB" id="K1RCL3"/>
<keyword evidence="14 19" id="KW-0012">Acyltransferase</keyword>
<evidence type="ECO:0000256" key="13">
    <source>
        <dbReference type="ARBA" id="ARBA00023264"/>
    </source>
</evidence>
<keyword evidence="7" id="KW-0812">Transmembrane</keyword>
<dbReference type="PANTHER" id="PTHR13906:SF14">
    <property type="entry name" value="LYSOPHOSPHOLIPID ACYLTRANSFERASE 5"/>
    <property type="match status" value="1"/>
</dbReference>
<dbReference type="InParanoid" id="K1RCL3"/>
<dbReference type="EMBL" id="JH816368">
    <property type="protein sequence ID" value="EKC41409.1"/>
    <property type="molecule type" value="Genomic_DNA"/>
</dbReference>
<keyword evidence="5" id="KW-0444">Lipid biosynthesis</keyword>
<dbReference type="HOGENOM" id="CLU_011340_6_0_1"/>
<keyword evidence="10" id="KW-0443">Lipid metabolism</keyword>
<evidence type="ECO:0000256" key="4">
    <source>
        <dbReference type="ARBA" id="ARBA00010323"/>
    </source>
</evidence>
<evidence type="ECO:0000256" key="16">
    <source>
        <dbReference type="ARBA" id="ARBA00026120"/>
    </source>
</evidence>
<protein>
    <recommendedName>
        <fullName evidence="18">Lysophospholipid acyltransferase 5</fullName>
        <ecNumber evidence="16">2.3.1.23</ecNumber>
        <ecNumber evidence="17">2.3.1.n6</ecNumber>
    </recommendedName>
</protein>
<evidence type="ECO:0000313" key="19">
    <source>
        <dbReference type="EMBL" id="EKC41409.1"/>
    </source>
</evidence>
<reference evidence="19" key="1">
    <citation type="journal article" date="2012" name="Nature">
        <title>The oyster genome reveals stress adaptation and complexity of shell formation.</title>
        <authorList>
            <person name="Zhang G."/>
            <person name="Fang X."/>
            <person name="Guo X."/>
            <person name="Li L."/>
            <person name="Luo R."/>
            <person name="Xu F."/>
            <person name="Yang P."/>
            <person name="Zhang L."/>
            <person name="Wang X."/>
            <person name="Qi H."/>
            <person name="Xiong Z."/>
            <person name="Que H."/>
            <person name="Xie Y."/>
            <person name="Holland P.W."/>
            <person name="Paps J."/>
            <person name="Zhu Y."/>
            <person name="Wu F."/>
            <person name="Chen Y."/>
            <person name="Wang J."/>
            <person name="Peng C."/>
            <person name="Meng J."/>
            <person name="Yang L."/>
            <person name="Liu J."/>
            <person name="Wen B."/>
            <person name="Zhang N."/>
            <person name="Huang Z."/>
            <person name="Zhu Q."/>
            <person name="Feng Y."/>
            <person name="Mount A."/>
            <person name="Hedgecock D."/>
            <person name="Xu Z."/>
            <person name="Liu Y."/>
            <person name="Domazet-Loso T."/>
            <person name="Du Y."/>
            <person name="Sun X."/>
            <person name="Zhang S."/>
            <person name="Liu B."/>
            <person name="Cheng P."/>
            <person name="Jiang X."/>
            <person name="Li J."/>
            <person name="Fan D."/>
            <person name="Wang W."/>
            <person name="Fu W."/>
            <person name="Wang T."/>
            <person name="Wang B."/>
            <person name="Zhang J."/>
            <person name="Peng Z."/>
            <person name="Li Y."/>
            <person name="Li N."/>
            <person name="Wang J."/>
            <person name="Chen M."/>
            <person name="He Y."/>
            <person name="Tan F."/>
            <person name="Song X."/>
            <person name="Zheng Q."/>
            <person name="Huang R."/>
            <person name="Yang H."/>
            <person name="Du X."/>
            <person name="Chen L."/>
            <person name="Yang M."/>
            <person name="Gaffney P.M."/>
            <person name="Wang S."/>
            <person name="Luo L."/>
            <person name="She Z."/>
            <person name="Ming Y."/>
            <person name="Huang W."/>
            <person name="Zhang S."/>
            <person name="Huang B."/>
            <person name="Zhang Y."/>
            <person name="Qu T."/>
            <person name="Ni P."/>
            <person name="Miao G."/>
            <person name="Wang J."/>
            <person name="Wang Q."/>
            <person name="Steinberg C.E."/>
            <person name="Wang H."/>
            <person name="Li N."/>
            <person name="Qian L."/>
            <person name="Zhang G."/>
            <person name="Li Y."/>
            <person name="Yang H."/>
            <person name="Liu X."/>
            <person name="Wang J."/>
            <person name="Yin Y."/>
            <person name="Wang J."/>
        </authorList>
    </citation>
    <scope>NUCLEOTIDE SEQUENCE [LARGE SCALE GENOMIC DNA]</scope>
    <source>
        <strain evidence="19">05x7-T-G4-1.051#20</strain>
    </source>
</reference>
<evidence type="ECO:0000256" key="12">
    <source>
        <dbReference type="ARBA" id="ARBA00023209"/>
    </source>
</evidence>
<dbReference type="EC" id="2.3.1.n6" evidence="17"/>
<dbReference type="InterPro" id="IPR004299">
    <property type="entry name" value="MBOAT_fam"/>
</dbReference>
<dbReference type="PANTHER" id="PTHR13906">
    <property type="entry name" value="PORCUPINE"/>
    <property type="match status" value="1"/>
</dbReference>
<comment type="pathway">
    <text evidence="15">Phospholipid metabolism.</text>
</comment>
<keyword evidence="8" id="KW-0256">Endoplasmic reticulum</keyword>
<keyword evidence="13" id="KW-1208">Phospholipid metabolism</keyword>
<comment type="pathway">
    <text evidence="3">Lipid metabolism; phospholipid metabolism.</text>
</comment>
<comment type="subcellular location">
    <subcellularLocation>
        <location evidence="2">Endoplasmic reticulum</location>
    </subcellularLocation>
    <subcellularLocation>
        <location evidence="1">Membrane</location>
        <topology evidence="1">Multi-pass membrane protein</topology>
    </subcellularLocation>
</comment>